<dbReference type="EMBL" id="FZQB01000001">
    <property type="protein sequence ID" value="SNT68532.1"/>
    <property type="molecule type" value="Genomic_DNA"/>
</dbReference>
<keyword evidence="2 6" id="KW-0813">Transport</keyword>
<dbReference type="GO" id="GO:0005315">
    <property type="term" value="F:phosphate transmembrane transporter activity"/>
    <property type="evidence" value="ECO:0007669"/>
    <property type="project" value="InterPro"/>
</dbReference>
<accession>A0A239PL48</accession>
<dbReference type="RefSeq" id="WP_089342457.1">
    <property type="nucleotide sequence ID" value="NZ_CP067129.1"/>
</dbReference>
<evidence type="ECO:0000256" key="3">
    <source>
        <dbReference type="ARBA" id="ARBA00022692"/>
    </source>
</evidence>
<feature type="transmembrane region" description="Helical" evidence="6">
    <location>
        <begin position="192"/>
        <end position="216"/>
    </location>
</feature>
<evidence type="ECO:0000256" key="4">
    <source>
        <dbReference type="ARBA" id="ARBA00022989"/>
    </source>
</evidence>
<dbReference type="InterPro" id="IPR001204">
    <property type="entry name" value="Phos_transporter"/>
</dbReference>
<feature type="transmembrane region" description="Helical" evidence="6">
    <location>
        <begin position="88"/>
        <end position="118"/>
    </location>
</feature>
<reference evidence="7 8" key="1">
    <citation type="submission" date="2017-07" db="EMBL/GenBank/DDBJ databases">
        <authorList>
            <person name="Sun Z.S."/>
            <person name="Albrecht U."/>
            <person name="Echele G."/>
            <person name="Lee C.C."/>
        </authorList>
    </citation>
    <scope>NUCLEOTIDE SEQUENCE [LARGE SCALE GENOMIC DNA]</scope>
    <source>
        <strain evidence="7 8">DSM 14827</strain>
    </source>
</reference>
<dbReference type="Pfam" id="PF01384">
    <property type="entry name" value="PHO4"/>
    <property type="match status" value="1"/>
</dbReference>
<keyword evidence="5 6" id="KW-0472">Membrane</keyword>
<evidence type="ECO:0000256" key="6">
    <source>
        <dbReference type="RuleBase" id="RU363058"/>
    </source>
</evidence>
<keyword evidence="8" id="KW-1185">Reference proteome</keyword>
<evidence type="ECO:0000256" key="1">
    <source>
        <dbReference type="ARBA" id="ARBA00004141"/>
    </source>
</evidence>
<feature type="transmembrane region" description="Helical" evidence="6">
    <location>
        <begin position="57"/>
        <end position="76"/>
    </location>
</feature>
<feature type="transmembrane region" description="Helical" evidence="6">
    <location>
        <begin position="297"/>
        <end position="315"/>
    </location>
</feature>
<feature type="transmembrane region" description="Helical" evidence="6">
    <location>
        <begin position="447"/>
        <end position="475"/>
    </location>
</feature>
<proteinExistence type="inferred from homology"/>
<sequence length="477" mass="48823">MKTGLRSFHTLDKDLRRITHAESAQRYAFRPVWWLGLAVLALVLGVFLSVGMSGENAAMVGLGAGLVVAGWLGLAIGSNDVANSLGPAVGAGAIGLLPGLILVACAEIGGASLAGGAVTDRLASGLFDFAGLTAGPEAPIVMLSALIGAAVWITTATGIGLPVSTSHSMVGGIAGAGVAAFGMHAVHWPTLALIASTWVVAPLVAGGIAGLVLIYLRQRVVDAKDREAAARLHIPVVGALMFGLFSAYVALLVQERFGGRLVLPAGAAATVLGYLVMRRVLATQLIGSGNKASVKRIFRPALLVAVTMMGFAHGANDVGNIAGPLTVILTGPAWGATATVPVLVLTMAGVAIALGTVLFGRRLVVMVGSGITRLNAGRAFCVSLATALVVLVSSSLGLPVSTTHVAIGGIFGVGFAREWMDRNKNKRRSPLPVEETRRRLLIRRSHVATITTAWVVTVPLTALLGAGLCLAFLAFSV</sequence>
<feature type="transmembrane region" description="Helical" evidence="6">
    <location>
        <begin position="257"/>
        <end position="276"/>
    </location>
</feature>
<dbReference type="AlphaFoldDB" id="A0A239PL48"/>
<feature type="transmembrane region" description="Helical" evidence="6">
    <location>
        <begin position="168"/>
        <end position="186"/>
    </location>
</feature>
<evidence type="ECO:0000313" key="7">
    <source>
        <dbReference type="EMBL" id="SNT68532.1"/>
    </source>
</evidence>
<dbReference type="PANTHER" id="PTHR11101:SF80">
    <property type="entry name" value="PHOSPHATE TRANSPORTER"/>
    <property type="match status" value="1"/>
</dbReference>
<dbReference type="Proteomes" id="UP000198307">
    <property type="component" value="Unassembled WGS sequence"/>
</dbReference>
<name>A0A239PL48_9RHOB</name>
<evidence type="ECO:0000256" key="2">
    <source>
        <dbReference type="ARBA" id="ARBA00022448"/>
    </source>
</evidence>
<evidence type="ECO:0000313" key="8">
    <source>
        <dbReference type="Proteomes" id="UP000198307"/>
    </source>
</evidence>
<feature type="transmembrane region" description="Helical" evidence="6">
    <location>
        <begin position="228"/>
        <end position="251"/>
    </location>
</feature>
<comment type="subcellular location">
    <subcellularLocation>
        <location evidence="1 6">Membrane</location>
        <topology evidence="1 6">Multi-pass membrane protein</topology>
    </subcellularLocation>
</comment>
<feature type="transmembrane region" description="Helical" evidence="6">
    <location>
        <begin position="379"/>
        <end position="398"/>
    </location>
</feature>
<gene>
    <name evidence="7" type="ORF">SAMN05444959_10188</name>
</gene>
<comment type="similarity">
    <text evidence="6">Belongs to the inorganic phosphate transporter (PiT) (TC 2.A.20) family.</text>
</comment>
<dbReference type="GO" id="GO:0016020">
    <property type="term" value="C:membrane"/>
    <property type="evidence" value="ECO:0007669"/>
    <property type="project" value="UniProtKB-SubCell"/>
</dbReference>
<organism evidence="7 8">
    <name type="scientific">Paracoccus seriniphilus</name>
    <dbReference type="NCBI Taxonomy" id="184748"/>
    <lineage>
        <taxon>Bacteria</taxon>
        <taxon>Pseudomonadati</taxon>
        <taxon>Pseudomonadota</taxon>
        <taxon>Alphaproteobacteria</taxon>
        <taxon>Rhodobacterales</taxon>
        <taxon>Paracoccaceae</taxon>
        <taxon>Paracoccus</taxon>
    </lineage>
</organism>
<feature type="transmembrane region" description="Helical" evidence="6">
    <location>
        <begin position="335"/>
        <end position="359"/>
    </location>
</feature>
<feature type="transmembrane region" description="Helical" evidence="6">
    <location>
        <begin position="32"/>
        <end position="51"/>
    </location>
</feature>
<evidence type="ECO:0000256" key="5">
    <source>
        <dbReference type="ARBA" id="ARBA00023136"/>
    </source>
</evidence>
<dbReference type="OrthoDB" id="9779554at2"/>
<dbReference type="PANTHER" id="PTHR11101">
    <property type="entry name" value="PHOSPHATE TRANSPORTER"/>
    <property type="match status" value="1"/>
</dbReference>
<feature type="transmembrane region" description="Helical" evidence="6">
    <location>
        <begin position="404"/>
        <end position="420"/>
    </location>
</feature>
<keyword evidence="3 6" id="KW-0812">Transmembrane</keyword>
<keyword evidence="4 6" id="KW-1133">Transmembrane helix</keyword>
<protein>
    <recommendedName>
        <fullName evidence="6">Phosphate transporter</fullName>
    </recommendedName>
</protein>
<feature type="transmembrane region" description="Helical" evidence="6">
    <location>
        <begin position="138"/>
        <end position="161"/>
    </location>
</feature>
<dbReference type="GO" id="GO:0035435">
    <property type="term" value="P:phosphate ion transmembrane transport"/>
    <property type="evidence" value="ECO:0007669"/>
    <property type="project" value="TreeGrafter"/>
</dbReference>
<keyword evidence="6" id="KW-0592">Phosphate transport</keyword>